<dbReference type="AlphaFoldDB" id="K0TQR8"/>
<keyword evidence="3" id="KW-1185">Reference proteome</keyword>
<name>K0TQR8_THAOC</name>
<evidence type="ECO:0000313" key="3">
    <source>
        <dbReference type="Proteomes" id="UP000266841"/>
    </source>
</evidence>
<sequence length="237" mass="26437">MIVRVALEATANDCLTVRLESSPRCKASEFQQRFDVVGEPIDICQRSRPAVLPKYGSLASQRSGLTPGSGRAARLLRRRILLPKIEIENLGKLSRRDQCARRACPVEKSWDGSSLESRFAYRSRVSGGGRSPRVLIPSRTSVRCAARGPNLQRVSNKKPKKDTSTKQKEGHRPEDSVQTPHADGGISGHYWEPFSSFGPLLVSSWTRGHDRRHTHQRHQSRGHSGHSIRQRSIATSC</sequence>
<dbReference type="EMBL" id="AGNL01002050">
    <property type="protein sequence ID" value="EJK76522.1"/>
    <property type="molecule type" value="Genomic_DNA"/>
</dbReference>
<comment type="caution">
    <text evidence="2">The sequence shown here is derived from an EMBL/GenBank/DDBJ whole genome shotgun (WGS) entry which is preliminary data.</text>
</comment>
<feature type="region of interest" description="Disordered" evidence="1">
    <location>
        <begin position="146"/>
        <end position="187"/>
    </location>
</feature>
<gene>
    <name evidence="2" type="ORF">THAOC_01712</name>
</gene>
<proteinExistence type="predicted"/>
<reference evidence="2 3" key="1">
    <citation type="journal article" date="2012" name="Genome Biol.">
        <title>Genome and low-iron response of an oceanic diatom adapted to chronic iron limitation.</title>
        <authorList>
            <person name="Lommer M."/>
            <person name="Specht M."/>
            <person name="Roy A.S."/>
            <person name="Kraemer L."/>
            <person name="Andreson R."/>
            <person name="Gutowska M.A."/>
            <person name="Wolf J."/>
            <person name="Bergner S.V."/>
            <person name="Schilhabel M.B."/>
            <person name="Klostermeier U.C."/>
            <person name="Beiko R.G."/>
            <person name="Rosenstiel P."/>
            <person name="Hippler M."/>
            <person name="Laroche J."/>
        </authorList>
    </citation>
    <scope>NUCLEOTIDE SEQUENCE [LARGE SCALE GENOMIC DNA]</scope>
    <source>
        <strain evidence="2 3">CCMP1005</strain>
    </source>
</reference>
<feature type="compositionally biased region" description="Basic and acidic residues" evidence="1">
    <location>
        <begin position="161"/>
        <end position="175"/>
    </location>
</feature>
<accession>K0TQR8</accession>
<feature type="region of interest" description="Disordered" evidence="1">
    <location>
        <begin position="208"/>
        <end position="237"/>
    </location>
</feature>
<evidence type="ECO:0000313" key="2">
    <source>
        <dbReference type="EMBL" id="EJK76522.1"/>
    </source>
</evidence>
<evidence type="ECO:0000256" key="1">
    <source>
        <dbReference type="SAM" id="MobiDB-lite"/>
    </source>
</evidence>
<feature type="compositionally biased region" description="Basic residues" evidence="1">
    <location>
        <begin position="209"/>
        <end position="229"/>
    </location>
</feature>
<organism evidence="2 3">
    <name type="scientific">Thalassiosira oceanica</name>
    <name type="common">Marine diatom</name>
    <dbReference type="NCBI Taxonomy" id="159749"/>
    <lineage>
        <taxon>Eukaryota</taxon>
        <taxon>Sar</taxon>
        <taxon>Stramenopiles</taxon>
        <taxon>Ochrophyta</taxon>
        <taxon>Bacillariophyta</taxon>
        <taxon>Coscinodiscophyceae</taxon>
        <taxon>Thalassiosirophycidae</taxon>
        <taxon>Thalassiosirales</taxon>
        <taxon>Thalassiosiraceae</taxon>
        <taxon>Thalassiosira</taxon>
    </lineage>
</organism>
<dbReference type="Proteomes" id="UP000266841">
    <property type="component" value="Unassembled WGS sequence"/>
</dbReference>
<protein>
    <submittedName>
        <fullName evidence="2">Uncharacterized protein</fullName>
    </submittedName>
</protein>